<evidence type="ECO:0000313" key="1">
    <source>
        <dbReference type="EMBL" id="EMD00032.1"/>
    </source>
</evidence>
<organism evidence="1 2">
    <name type="scientific">Baudoinia panamericana (strain UAMH 10762)</name>
    <name type="common">Angels' share fungus</name>
    <name type="synonym">Baudoinia compniacensis (strain UAMH 10762)</name>
    <dbReference type="NCBI Taxonomy" id="717646"/>
    <lineage>
        <taxon>Eukaryota</taxon>
        <taxon>Fungi</taxon>
        <taxon>Dikarya</taxon>
        <taxon>Ascomycota</taxon>
        <taxon>Pezizomycotina</taxon>
        <taxon>Dothideomycetes</taxon>
        <taxon>Dothideomycetidae</taxon>
        <taxon>Mycosphaerellales</taxon>
        <taxon>Teratosphaeriaceae</taxon>
        <taxon>Baudoinia</taxon>
    </lineage>
</organism>
<dbReference type="KEGG" id="bcom:BAUCODRAFT_30480"/>
<dbReference type="Proteomes" id="UP000011761">
    <property type="component" value="Unassembled WGS sequence"/>
</dbReference>
<keyword evidence="2" id="KW-1185">Reference proteome</keyword>
<reference evidence="1 2" key="1">
    <citation type="journal article" date="2012" name="PLoS Pathog.">
        <title>Diverse lifestyles and strategies of plant pathogenesis encoded in the genomes of eighteen Dothideomycetes fungi.</title>
        <authorList>
            <person name="Ohm R.A."/>
            <person name="Feau N."/>
            <person name="Henrissat B."/>
            <person name="Schoch C.L."/>
            <person name="Horwitz B.A."/>
            <person name="Barry K.W."/>
            <person name="Condon B.J."/>
            <person name="Copeland A.C."/>
            <person name="Dhillon B."/>
            <person name="Glaser F."/>
            <person name="Hesse C.N."/>
            <person name="Kosti I."/>
            <person name="LaButti K."/>
            <person name="Lindquist E.A."/>
            <person name="Lucas S."/>
            <person name="Salamov A.A."/>
            <person name="Bradshaw R.E."/>
            <person name="Ciuffetti L."/>
            <person name="Hamelin R.C."/>
            <person name="Kema G.H.J."/>
            <person name="Lawrence C."/>
            <person name="Scott J.A."/>
            <person name="Spatafora J.W."/>
            <person name="Turgeon B.G."/>
            <person name="de Wit P.J.G.M."/>
            <person name="Zhong S."/>
            <person name="Goodwin S.B."/>
            <person name="Grigoriev I.V."/>
        </authorList>
    </citation>
    <scope>NUCLEOTIDE SEQUENCE [LARGE SCALE GENOMIC DNA]</scope>
    <source>
        <strain evidence="1 2">UAMH 10762</strain>
    </source>
</reference>
<name>M2MT41_BAUPA</name>
<protein>
    <submittedName>
        <fullName evidence="1">Uncharacterized protein</fullName>
    </submittedName>
</protein>
<sequence>MTLLPLRTTARLQRSVERLKPDAFTGWDAAPSRVGGARGVSLIARPREGGQDIGHSEPADYITYTNETSSFYRLRPLLALAIANSAL</sequence>
<accession>M2MT41</accession>
<dbReference type="GeneID" id="19111239"/>
<dbReference type="EMBL" id="KB445551">
    <property type="protein sequence ID" value="EMD00032.1"/>
    <property type="molecule type" value="Genomic_DNA"/>
</dbReference>
<dbReference type="AlphaFoldDB" id="M2MT41"/>
<proteinExistence type="predicted"/>
<dbReference type="RefSeq" id="XP_007672532.1">
    <property type="nucleotide sequence ID" value="XM_007674342.1"/>
</dbReference>
<evidence type="ECO:0000313" key="2">
    <source>
        <dbReference type="Proteomes" id="UP000011761"/>
    </source>
</evidence>
<gene>
    <name evidence="1" type="ORF">BAUCODRAFT_30480</name>
</gene>
<dbReference type="HOGENOM" id="CLU_2483021_0_0_1"/>